<dbReference type="GO" id="GO:0004674">
    <property type="term" value="F:protein serine/threonine kinase activity"/>
    <property type="evidence" value="ECO:0007669"/>
    <property type="project" value="UniProtKB-KW"/>
</dbReference>
<keyword evidence="3" id="KW-0723">Serine/threonine-protein kinase</keyword>
<evidence type="ECO:0000259" key="12">
    <source>
        <dbReference type="Pfam" id="PF07714"/>
    </source>
</evidence>
<dbReference type="PANTHER" id="PTHR47982:SF42">
    <property type="entry name" value="PROTEIN KINASE DOMAIN-CONTAINING PROTEIN"/>
    <property type="match status" value="1"/>
</dbReference>
<evidence type="ECO:0000313" key="14">
    <source>
        <dbReference type="Proteomes" id="UP001642360"/>
    </source>
</evidence>
<name>A0ABC8TLS6_9AQUA</name>
<evidence type="ECO:0000256" key="3">
    <source>
        <dbReference type="ARBA" id="ARBA00022527"/>
    </source>
</evidence>
<dbReference type="PANTHER" id="PTHR47982">
    <property type="entry name" value="PROLINE-RICH RECEPTOR-LIKE PROTEIN KINASE PERK4"/>
    <property type="match status" value="1"/>
</dbReference>
<keyword evidence="9" id="KW-0472">Membrane</keyword>
<keyword evidence="4" id="KW-0808">Transferase</keyword>
<dbReference type="EMBL" id="CAUOFW020005502">
    <property type="protein sequence ID" value="CAK9170432.1"/>
    <property type="molecule type" value="Genomic_DNA"/>
</dbReference>
<proteinExistence type="predicted"/>
<comment type="catalytic activity">
    <reaction evidence="11">
        <text>L-seryl-[protein] + ATP = O-phospho-L-seryl-[protein] + ADP + H(+)</text>
        <dbReference type="Rhea" id="RHEA:17989"/>
        <dbReference type="Rhea" id="RHEA-COMP:9863"/>
        <dbReference type="Rhea" id="RHEA-COMP:11604"/>
        <dbReference type="ChEBI" id="CHEBI:15378"/>
        <dbReference type="ChEBI" id="CHEBI:29999"/>
        <dbReference type="ChEBI" id="CHEBI:30616"/>
        <dbReference type="ChEBI" id="CHEBI:83421"/>
        <dbReference type="ChEBI" id="CHEBI:456216"/>
        <dbReference type="EC" id="2.7.11.1"/>
    </reaction>
</comment>
<evidence type="ECO:0000256" key="10">
    <source>
        <dbReference type="ARBA" id="ARBA00047899"/>
    </source>
</evidence>
<evidence type="ECO:0000256" key="9">
    <source>
        <dbReference type="ARBA" id="ARBA00023136"/>
    </source>
</evidence>
<accession>A0ABC8TLS6</accession>
<comment type="subcellular location">
    <subcellularLocation>
        <location evidence="1">Cell membrane</location>
        <topology evidence="1">Single-pass membrane protein</topology>
    </subcellularLocation>
</comment>
<evidence type="ECO:0000256" key="11">
    <source>
        <dbReference type="ARBA" id="ARBA00048679"/>
    </source>
</evidence>
<dbReference type="SUPFAM" id="SSF56112">
    <property type="entry name" value="Protein kinase-like (PK-like)"/>
    <property type="match status" value="1"/>
</dbReference>
<evidence type="ECO:0000256" key="5">
    <source>
        <dbReference type="ARBA" id="ARBA00022692"/>
    </source>
</evidence>
<dbReference type="Pfam" id="PF07714">
    <property type="entry name" value="PK_Tyr_Ser-Thr"/>
    <property type="match status" value="1"/>
</dbReference>
<keyword evidence="6" id="KW-0547">Nucleotide-binding</keyword>
<gene>
    <name evidence="13" type="ORF">ILEXP_LOCUS39928</name>
</gene>
<keyword evidence="3" id="KW-0418">Kinase</keyword>
<keyword evidence="8" id="KW-1133">Transmembrane helix</keyword>
<evidence type="ECO:0000256" key="6">
    <source>
        <dbReference type="ARBA" id="ARBA00022741"/>
    </source>
</evidence>
<keyword evidence="14" id="KW-1185">Reference proteome</keyword>
<dbReference type="InterPro" id="IPR001245">
    <property type="entry name" value="Ser-Thr/Tyr_kinase_cat_dom"/>
</dbReference>
<keyword evidence="5" id="KW-0812">Transmembrane</keyword>
<evidence type="ECO:0000313" key="13">
    <source>
        <dbReference type="EMBL" id="CAK9170432.1"/>
    </source>
</evidence>
<dbReference type="InterPro" id="IPR011009">
    <property type="entry name" value="Kinase-like_dom_sf"/>
</dbReference>
<dbReference type="AlphaFoldDB" id="A0ABC8TLS6"/>
<dbReference type="GO" id="GO:0005886">
    <property type="term" value="C:plasma membrane"/>
    <property type="evidence" value="ECO:0007669"/>
    <property type="project" value="UniProtKB-SubCell"/>
</dbReference>
<evidence type="ECO:0000256" key="7">
    <source>
        <dbReference type="ARBA" id="ARBA00022840"/>
    </source>
</evidence>
<organism evidence="13 14">
    <name type="scientific">Ilex paraguariensis</name>
    <name type="common">yerba mate</name>
    <dbReference type="NCBI Taxonomy" id="185542"/>
    <lineage>
        <taxon>Eukaryota</taxon>
        <taxon>Viridiplantae</taxon>
        <taxon>Streptophyta</taxon>
        <taxon>Embryophyta</taxon>
        <taxon>Tracheophyta</taxon>
        <taxon>Spermatophyta</taxon>
        <taxon>Magnoliopsida</taxon>
        <taxon>eudicotyledons</taxon>
        <taxon>Gunneridae</taxon>
        <taxon>Pentapetalae</taxon>
        <taxon>asterids</taxon>
        <taxon>campanulids</taxon>
        <taxon>Aquifoliales</taxon>
        <taxon>Aquifoliaceae</taxon>
        <taxon>Ilex</taxon>
    </lineage>
</organism>
<evidence type="ECO:0000256" key="4">
    <source>
        <dbReference type="ARBA" id="ARBA00022679"/>
    </source>
</evidence>
<evidence type="ECO:0000256" key="8">
    <source>
        <dbReference type="ARBA" id="ARBA00022989"/>
    </source>
</evidence>
<dbReference type="InterPro" id="IPR047117">
    <property type="entry name" value="PERK1-13-like"/>
</dbReference>
<comment type="caution">
    <text evidence="13">The sequence shown here is derived from an EMBL/GenBank/DDBJ whole genome shotgun (WGS) entry which is preliminary data.</text>
</comment>
<keyword evidence="7" id="KW-0067">ATP-binding</keyword>
<dbReference type="GO" id="GO:0005524">
    <property type="term" value="F:ATP binding"/>
    <property type="evidence" value="ECO:0007669"/>
    <property type="project" value="UniProtKB-KW"/>
</dbReference>
<dbReference type="Proteomes" id="UP001642360">
    <property type="component" value="Unassembled WGS sequence"/>
</dbReference>
<dbReference type="Gene3D" id="3.30.200.20">
    <property type="entry name" value="Phosphorylase Kinase, domain 1"/>
    <property type="match status" value="1"/>
</dbReference>
<dbReference type="EC" id="2.7.11.1" evidence="2"/>
<feature type="domain" description="Serine-threonine/tyrosine-protein kinase catalytic" evidence="12">
    <location>
        <begin position="261"/>
        <end position="328"/>
    </location>
</feature>
<comment type="catalytic activity">
    <reaction evidence="10">
        <text>L-threonyl-[protein] + ATP = O-phospho-L-threonyl-[protein] + ADP + H(+)</text>
        <dbReference type="Rhea" id="RHEA:46608"/>
        <dbReference type="Rhea" id="RHEA-COMP:11060"/>
        <dbReference type="Rhea" id="RHEA-COMP:11605"/>
        <dbReference type="ChEBI" id="CHEBI:15378"/>
        <dbReference type="ChEBI" id="CHEBI:30013"/>
        <dbReference type="ChEBI" id="CHEBI:30616"/>
        <dbReference type="ChEBI" id="CHEBI:61977"/>
        <dbReference type="ChEBI" id="CHEBI:456216"/>
        <dbReference type="EC" id="2.7.11.1"/>
    </reaction>
</comment>
<reference evidence="13 14" key="1">
    <citation type="submission" date="2024-02" db="EMBL/GenBank/DDBJ databases">
        <authorList>
            <person name="Vignale AGUSTIN F."/>
            <person name="Sosa J E."/>
            <person name="Modenutti C."/>
        </authorList>
    </citation>
    <scope>NUCLEOTIDE SEQUENCE [LARGE SCALE GENOMIC DNA]</scope>
</reference>
<protein>
    <recommendedName>
        <fullName evidence="2">non-specific serine/threonine protein kinase</fullName>
        <ecNumber evidence="2">2.7.11.1</ecNumber>
    </recommendedName>
</protein>
<evidence type="ECO:0000256" key="2">
    <source>
        <dbReference type="ARBA" id="ARBA00012513"/>
    </source>
</evidence>
<evidence type="ECO:0000256" key="1">
    <source>
        <dbReference type="ARBA" id="ARBA00004162"/>
    </source>
</evidence>
<sequence length="333" mass="37503">MSDQAERVLVIQDTSRALRTDAIKSTLHALSLKPGDKIKLLGVIDHHISTPKTFSIFCCGLLLAYKAKLHTSATISSKLETIEKDCTKKLEEYQNHTEIKELLKLPEMQQIEFDMTVEAGNSLKEVAIQAASNFDATYVFLDKHMKKDRRYFMDNLSCGILRMKQDGSVEHLREPKAAEIQKMPTAVDQSSHVDFANSRREEQEGLFGTSICSLCMNVRPRVGHFREFTYAELQFATNGFSPQNLLPSHGKKTYRGVLSGGENIVVKKHTSGTIKELQFQTQVLLLGKMARHDNLAMLLGSCSEGLNRLLIYEYVCNGSLNWHLSSKNHAKIL</sequence>